<accession>A0A7R9LXT9</accession>
<dbReference type="GO" id="GO:0003684">
    <property type="term" value="F:damaged DNA binding"/>
    <property type="evidence" value="ECO:0007669"/>
    <property type="project" value="InterPro"/>
</dbReference>
<dbReference type="Gene3D" id="1.10.150.20">
    <property type="entry name" value="5' to 3' exonuclease, C-terminal subdomain"/>
    <property type="match status" value="1"/>
</dbReference>
<dbReference type="SUPFAM" id="SSF47781">
    <property type="entry name" value="RuvA domain 2-like"/>
    <property type="match status" value="1"/>
</dbReference>
<dbReference type="GO" id="GO:0000110">
    <property type="term" value="C:nucleotide-excision repair factor 1 complex"/>
    <property type="evidence" value="ECO:0007669"/>
    <property type="project" value="TreeGrafter"/>
</dbReference>
<proteinExistence type="predicted"/>
<reference evidence="1" key="1">
    <citation type="submission" date="2020-11" db="EMBL/GenBank/DDBJ databases">
        <authorList>
            <person name="Tran Van P."/>
        </authorList>
    </citation>
    <scope>NUCLEOTIDE SEQUENCE</scope>
</reference>
<dbReference type="InterPro" id="IPR004579">
    <property type="entry name" value="ERCC1/RAD10/SWI10"/>
</dbReference>
<dbReference type="GO" id="GO:0003697">
    <property type="term" value="F:single-stranded DNA binding"/>
    <property type="evidence" value="ECO:0007669"/>
    <property type="project" value="TreeGrafter"/>
</dbReference>
<dbReference type="InterPro" id="IPR010994">
    <property type="entry name" value="RuvA_2-like"/>
</dbReference>
<dbReference type="GO" id="GO:0006312">
    <property type="term" value="P:mitotic recombination"/>
    <property type="evidence" value="ECO:0007669"/>
    <property type="project" value="TreeGrafter"/>
</dbReference>
<dbReference type="GO" id="GO:0070914">
    <property type="term" value="P:UV-damage excision repair"/>
    <property type="evidence" value="ECO:0007669"/>
    <property type="project" value="TreeGrafter"/>
</dbReference>
<dbReference type="PANTHER" id="PTHR12749">
    <property type="entry name" value="EXCISION REPAIR CROSS-COMPLEMENTING 1 ERCC1"/>
    <property type="match status" value="1"/>
</dbReference>
<dbReference type="OrthoDB" id="10262814at2759"/>
<dbReference type="GO" id="GO:0070522">
    <property type="term" value="C:ERCC4-ERCC1 complex"/>
    <property type="evidence" value="ECO:0007669"/>
    <property type="project" value="TreeGrafter"/>
</dbReference>
<dbReference type="PANTHER" id="PTHR12749:SF0">
    <property type="entry name" value="DNA EXCISION REPAIR PROTEIN ERCC-1"/>
    <property type="match status" value="1"/>
</dbReference>
<evidence type="ECO:0000313" key="1">
    <source>
        <dbReference type="EMBL" id="CAD7649702.1"/>
    </source>
</evidence>
<sequence>MGKTGAAGSASDSATEYGRVVDALTTVRSINKTDAVSLIRTFDTIENIVRSDADQLIICPGMAALKYQSYRLRQRCPHFVFGSVLFLRRSTVAERPTRSQK</sequence>
<gene>
    <name evidence="1" type="ORF">OSB1V03_LOCUS22510</name>
</gene>
<name>A0A7R9LXT9_9ACAR</name>
<dbReference type="EMBL" id="CAJPIZ010048666">
    <property type="protein sequence ID" value="CAG2122564.1"/>
    <property type="molecule type" value="Genomic_DNA"/>
</dbReference>
<protein>
    <submittedName>
        <fullName evidence="1">Uncharacterized protein</fullName>
    </submittedName>
</protein>
<feature type="non-terminal residue" evidence="1">
    <location>
        <position position="101"/>
    </location>
</feature>
<organism evidence="1">
    <name type="scientific">Medioppia subpectinata</name>
    <dbReference type="NCBI Taxonomy" id="1979941"/>
    <lineage>
        <taxon>Eukaryota</taxon>
        <taxon>Metazoa</taxon>
        <taxon>Ecdysozoa</taxon>
        <taxon>Arthropoda</taxon>
        <taxon>Chelicerata</taxon>
        <taxon>Arachnida</taxon>
        <taxon>Acari</taxon>
        <taxon>Acariformes</taxon>
        <taxon>Sarcoptiformes</taxon>
        <taxon>Oribatida</taxon>
        <taxon>Brachypylina</taxon>
        <taxon>Oppioidea</taxon>
        <taxon>Oppiidae</taxon>
        <taxon>Medioppia</taxon>
    </lineage>
</organism>
<dbReference type="AlphaFoldDB" id="A0A7R9LXT9"/>
<evidence type="ECO:0000313" key="2">
    <source>
        <dbReference type="Proteomes" id="UP000759131"/>
    </source>
</evidence>
<dbReference type="Proteomes" id="UP000759131">
    <property type="component" value="Unassembled WGS sequence"/>
</dbReference>
<keyword evidence="2" id="KW-1185">Reference proteome</keyword>
<dbReference type="EMBL" id="OC903241">
    <property type="protein sequence ID" value="CAD7649702.1"/>
    <property type="molecule type" value="Genomic_DNA"/>
</dbReference>